<dbReference type="InterPro" id="IPR005301">
    <property type="entry name" value="MOB_kinase_act_fam"/>
</dbReference>
<evidence type="ECO:0008006" key="5">
    <source>
        <dbReference type="Google" id="ProtNLM"/>
    </source>
</evidence>
<dbReference type="InterPro" id="IPR036703">
    <property type="entry name" value="MOB_kinase_act_sf"/>
</dbReference>
<dbReference type="STRING" id="109895.A0A507E921"/>
<dbReference type="Proteomes" id="UP000318582">
    <property type="component" value="Unassembled WGS sequence"/>
</dbReference>
<evidence type="ECO:0000313" key="4">
    <source>
        <dbReference type="Proteomes" id="UP000318582"/>
    </source>
</evidence>
<evidence type="ECO:0000313" key="3">
    <source>
        <dbReference type="EMBL" id="TPX60296.1"/>
    </source>
</evidence>
<dbReference type="Pfam" id="PF03637">
    <property type="entry name" value="Mob1_phocein"/>
    <property type="match status" value="1"/>
</dbReference>
<accession>A0A507E921</accession>
<comment type="caution">
    <text evidence="3">The sequence shown here is derived from an EMBL/GenBank/DDBJ whole genome shotgun (WGS) entry which is preliminary data.</text>
</comment>
<dbReference type="Gene3D" id="1.20.140.30">
    <property type="entry name" value="MOB kinase activator"/>
    <property type="match status" value="1"/>
</dbReference>
<feature type="binding site" evidence="1">
    <location>
        <position position="184"/>
    </location>
    <ligand>
        <name>Zn(2+)</name>
        <dbReference type="ChEBI" id="CHEBI:29105"/>
    </ligand>
</feature>
<keyword evidence="1" id="KW-0479">Metal-binding</keyword>
<protein>
    <recommendedName>
        <fullName evidence="5">Mob1/phocein</fullName>
    </recommendedName>
</protein>
<dbReference type="SUPFAM" id="SSF101152">
    <property type="entry name" value="Mob1/phocein"/>
    <property type="match status" value="1"/>
</dbReference>
<evidence type="ECO:0000256" key="1">
    <source>
        <dbReference type="PIRSR" id="PIRSR605301-1"/>
    </source>
</evidence>
<organism evidence="3 4">
    <name type="scientific">Powellomyces hirtus</name>
    <dbReference type="NCBI Taxonomy" id="109895"/>
    <lineage>
        <taxon>Eukaryota</taxon>
        <taxon>Fungi</taxon>
        <taxon>Fungi incertae sedis</taxon>
        <taxon>Chytridiomycota</taxon>
        <taxon>Chytridiomycota incertae sedis</taxon>
        <taxon>Chytridiomycetes</taxon>
        <taxon>Spizellomycetales</taxon>
        <taxon>Powellomycetaceae</taxon>
        <taxon>Powellomyces</taxon>
    </lineage>
</organism>
<feature type="compositionally biased region" description="Polar residues" evidence="2">
    <location>
        <begin position="1"/>
        <end position="13"/>
    </location>
</feature>
<proteinExistence type="predicted"/>
<dbReference type="SMART" id="SM01388">
    <property type="entry name" value="Mob1_phocein"/>
    <property type="match status" value="1"/>
</dbReference>
<dbReference type="EMBL" id="QEAQ01000016">
    <property type="protein sequence ID" value="TPX60296.1"/>
    <property type="molecule type" value="Genomic_DNA"/>
</dbReference>
<feature type="binding site" evidence="1">
    <location>
        <position position="108"/>
    </location>
    <ligand>
        <name>Zn(2+)</name>
        <dbReference type="ChEBI" id="CHEBI:29105"/>
    </ligand>
</feature>
<name>A0A507E921_9FUNG</name>
<dbReference type="PANTHER" id="PTHR22599">
    <property type="entry name" value="MPS ONE BINDER KINASE ACTIVATOR-LIKE MOB"/>
    <property type="match status" value="1"/>
</dbReference>
<keyword evidence="1" id="KW-0862">Zinc</keyword>
<keyword evidence="4" id="KW-1185">Reference proteome</keyword>
<reference evidence="3 4" key="1">
    <citation type="journal article" date="2019" name="Sci. Rep.">
        <title>Comparative genomics of chytrid fungi reveal insights into the obligate biotrophic and pathogenic lifestyle of Synchytrium endobioticum.</title>
        <authorList>
            <person name="van de Vossenberg B.T.L.H."/>
            <person name="Warris S."/>
            <person name="Nguyen H.D.T."/>
            <person name="van Gent-Pelzer M.P.E."/>
            <person name="Joly D.L."/>
            <person name="van de Geest H.C."/>
            <person name="Bonants P.J.M."/>
            <person name="Smith D.S."/>
            <person name="Levesque C.A."/>
            <person name="van der Lee T.A.J."/>
        </authorList>
    </citation>
    <scope>NUCLEOTIDE SEQUENCE [LARGE SCALE GENOMIC DNA]</scope>
    <source>
        <strain evidence="3 4">CBS 809.83</strain>
    </source>
</reference>
<feature type="binding site" evidence="1">
    <location>
        <position position="189"/>
    </location>
    <ligand>
        <name>Zn(2+)</name>
        <dbReference type="ChEBI" id="CHEBI:29105"/>
    </ligand>
</feature>
<feature type="binding site" evidence="1">
    <location>
        <position position="113"/>
    </location>
    <ligand>
        <name>Zn(2+)</name>
        <dbReference type="ChEBI" id="CHEBI:29105"/>
    </ligand>
</feature>
<gene>
    <name evidence="3" type="ORF">PhCBS80983_g01865</name>
</gene>
<feature type="region of interest" description="Disordered" evidence="2">
    <location>
        <begin position="1"/>
        <end position="29"/>
    </location>
</feature>
<dbReference type="AlphaFoldDB" id="A0A507E921"/>
<sequence length="252" mass="28918">MTSTENPANSSVSPGPAKEVPPPAPIWRNRPGIRQEDWSQWPLIPLDQIESTFLAQQYIQGLIRKDASAIKEIVEVPESQDRDLWRYEHLRQICLELNNLVIMLEPECTAASCPEMKAHEWLYLCAGHPNPQQCPALDYIVHTLDSATALLNSQKAFFSRITIPEGSIKHFANITRRLYRIFAHAWFHHKEVFQEFEVETHLYARTYYMIKYFDVMPDDALVVPLDACMTDIPDLKEEASSSDSDENGSDDK</sequence>
<evidence type="ECO:0000256" key="2">
    <source>
        <dbReference type="SAM" id="MobiDB-lite"/>
    </source>
</evidence>